<accession>A0A3B0RTW4</accession>
<gene>
    <name evidence="2" type="ORF">MNBD_ALPHA04-2230</name>
</gene>
<name>A0A3B0RTW4_9ZZZZ</name>
<feature type="domain" description="Peptidoglycan binding-like" evidence="1">
    <location>
        <begin position="153"/>
        <end position="208"/>
    </location>
</feature>
<dbReference type="InterPro" id="IPR036366">
    <property type="entry name" value="PGBDSf"/>
</dbReference>
<dbReference type="Gene3D" id="1.10.101.10">
    <property type="entry name" value="PGBD-like superfamily/PGBD"/>
    <property type="match status" value="1"/>
</dbReference>
<reference evidence="2" key="1">
    <citation type="submission" date="2018-06" db="EMBL/GenBank/DDBJ databases">
        <authorList>
            <person name="Zhirakovskaya E."/>
        </authorList>
    </citation>
    <scope>NUCLEOTIDE SEQUENCE</scope>
</reference>
<proteinExistence type="predicted"/>
<sequence>MNIKGTTGLLGLILWAAISTTSHAKEIPLRLSEMKDLFIGNTLTMERKGTTTLQYTDGNGDVTQELSARESKTGGWEIKGSRNPRICYDFPNDDKIKCFVVRKDELDDTYIIYSYRNKRAAKRLYRVTKVQPGNHLVSYRAAPKIEETVRLTRSEVRQVQAALNRRGFRAGAVDGAMGNQTRTAIAEYQRFISQPETGELTEDQLDRLLN</sequence>
<organism evidence="2">
    <name type="scientific">hydrothermal vent metagenome</name>
    <dbReference type="NCBI Taxonomy" id="652676"/>
    <lineage>
        <taxon>unclassified sequences</taxon>
        <taxon>metagenomes</taxon>
        <taxon>ecological metagenomes</taxon>
    </lineage>
</organism>
<dbReference type="AlphaFoldDB" id="A0A3B0RTW4"/>
<protein>
    <recommendedName>
        <fullName evidence="1">Peptidoglycan binding-like domain-containing protein</fullName>
    </recommendedName>
</protein>
<dbReference type="Pfam" id="PF01471">
    <property type="entry name" value="PG_binding_1"/>
    <property type="match status" value="1"/>
</dbReference>
<dbReference type="SUPFAM" id="SSF47090">
    <property type="entry name" value="PGBD-like"/>
    <property type="match status" value="1"/>
</dbReference>
<evidence type="ECO:0000313" key="2">
    <source>
        <dbReference type="EMBL" id="VAV94912.1"/>
    </source>
</evidence>
<dbReference type="InterPro" id="IPR036365">
    <property type="entry name" value="PGBD-like_sf"/>
</dbReference>
<dbReference type="EMBL" id="UOEF01000193">
    <property type="protein sequence ID" value="VAV94912.1"/>
    <property type="molecule type" value="Genomic_DNA"/>
</dbReference>
<dbReference type="InterPro" id="IPR002477">
    <property type="entry name" value="Peptidoglycan-bd-like"/>
</dbReference>
<evidence type="ECO:0000259" key="1">
    <source>
        <dbReference type="Pfam" id="PF01471"/>
    </source>
</evidence>